<name>A0ABX2VBQ5_9BACL</name>
<dbReference type="Proteomes" id="UP000078447">
    <property type="component" value="Unassembled WGS sequence"/>
</dbReference>
<dbReference type="RefSeq" id="WP_028106464.1">
    <property type="nucleotide sequence ID" value="NZ_LVVL01000001.1"/>
</dbReference>
<reference evidence="1 2" key="1">
    <citation type="submission" date="2016-03" db="EMBL/GenBank/DDBJ databases">
        <authorList>
            <person name="Cho S.-Y."/>
            <person name="Lim S."/>
            <person name="Kim H."/>
            <person name="Soh E.H."/>
            <person name="Moon J.S."/>
        </authorList>
    </citation>
    <scope>NUCLEOTIDE SEQUENCE [LARGE SCALE GENOMIC DNA]</scope>
    <source>
        <strain evidence="1 2">KCTC 3810</strain>
    </source>
</reference>
<sequence length="139" mass="16003">MSLASYIGTNVKIPQVDINEDEGYDEDFYVGQCFADGTCLYSVQAAQFTTAHVYEISSHWGIEIVEPFDSKISLESKEKLRRLLELMDSYLAEGDYFELYSCWIGEEGDSREHALTLEMKDLDIHKLEIPEKTYVLIKK</sequence>
<evidence type="ECO:0000313" key="2">
    <source>
        <dbReference type="Proteomes" id="UP000078447"/>
    </source>
</evidence>
<dbReference type="EMBL" id="LVVL01000001">
    <property type="protein sequence ID" value="OAN15649.1"/>
    <property type="molecule type" value="Genomic_DNA"/>
</dbReference>
<accession>A0ABX2VBQ5</accession>
<organism evidence="1 2">
    <name type="scientific">Exiguobacterium undae</name>
    <dbReference type="NCBI Taxonomy" id="169177"/>
    <lineage>
        <taxon>Bacteria</taxon>
        <taxon>Bacillati</taxon>
        <taxon>Bacillota</taxon>
        <taxon>Bacilli</taxon>
        <taxon>Bacillales</taxon>
        <taxon>Bacillales Family XII. Incertae Sedis</taxon>
        <taxon>Exiguobacterium</taxon>
    </lineage>
</organism>
<proteinExistence type="predicted"/>
<evidence type="ECO:0000313" key="1">
    <source>
        <dbReference type="EMBL" id="OAN15649.1"/>
    </source>
</evidence>
<keyword evidence="2" id="KW-1185">Reference proteome</keyword>
<gene>
    <name evidence="1" type="ORF">A3783_06855</name>
</gene>
<comment type="caution">
    <text evidence="1">The sequence shown here is derived from an EMBL/GenBank/DDBJ whole genome shotgun (WGS) entry which is preliminary data.</text>
</comment>
<protein>
    <submittedName>
        <fullName evidence="1">Uncharacterized protein</fullName>
    </submittedName>
</protein>